<comment type="caution">
    <text evidence="2">The sequence shown here is derived from an EMBL/GenBank/DDBJ whole genome shotgun (WGS) entry which is preliminary data.</text>
</comment>
<organism evidence="2 3">
    <name type="scientific">Palleronia aestuarii</name>
    <dbReference type="NCBI Taxonomy" id="568105"/>
    <lineage>
        <taxon>Bacteria</taxon>
        <taxon>Pseudomonadati</taxon>
        <taxon>Pseudomonadota</taxon>
        <taxon>Alphaproteobacteria</taxon>
        <taxon>Rhodobacterales</taxon>
        <taxon>Roseobacteraceae</taxon>
        <taxon>Palleronia</taxon>
    </lineage>
</organism>
<proteinExistence type="predicted"/>
<dbReference type="SUPFAM" id="SSF56112">
    <property type="entry name" value="Protein kinase-like (PK-like)"/>
    <property type="match status" value="1"/>
</dbReference>
<dbReference type="RefSeq" id="WP_111535872.1">
    <property type="nucleotide sequence ID" value="NZ_QKZL01000002.1"/>
</dbReference>
<accession>A0A2W7NGI6</accession>
<keyword evidence="3" id="KW-1185">Reference proteome</keyword>
<reference evidence="2 3" key="1">
    <citation type="submission" date="2018-06" db="EMBL/GenBank/DDBJ databases">
        <title>Genomic Encyclopedia of Archaeal and Bacterial Type Strains, Phase II (KMG-II): from individual species to whole genera.</title>
        <authorList>
            <person name="Goeker M."/>
        </authorList>
    </citation>
    <scope>NUCLEOTIDE SEQUENCE [LARGE SCALE GENOMIC DNA]</scope>
    <source>
        <strain evidence="2 3">DSM 22009</strain>
    </source>
</reference>
<dbReference type="EMBL" id="QKZL01000002">
    <property type="protein sequence ID" value="PZX18990.1"/>
    <property type="molecule type" value="Genomic_DNA"/>
</dbReference>
<evidence type="ECO:0000313" key="2">
    <source>
        <dbReference type="EMBL" id="PZX18990.1"/>
    </source>
</evidence>
<name>A0A2W7NGI6_9RHOB</name>
<evidence type="ECO:0000313" key="3">
    <source>
        <dbReference type="Proteomes" id="UP000248916"/>
    </source>
</evidence>
<sequence>MPDRAAALDTFLAQAGWGATRRHPLAGDASRRRYLRLARGPETAILMDADPANGEDIAPFRRVRDHLSGVGISVPAEIAADPEHGFLLMEDLGDGLFVTLLDRDPHMETDLYAAATDALAHLQRDAPPHWAKSYDAPAMAAAIRLARDWYLAGLRVSETDWTALELVLEADLAAAADDSIVLLHRDYHVQNLVWLPEREGIARVGMLDFQDALAGHPAYDLVSLLQDARRDVPQAVEREMIRRFAARTGRDPEPFARAYAVQGAQRQLRLLGIFAKLAAEQGKTGYLELLPRVWGYLLRDLDHPALGDLKAQVHRVLPAPYATRHARSA</sequence>
<dbReference type="Proteomes" id="UP000248916">
    <property type="component" value="Unassembled WGS sequence"/>
</dbReference>
<dbReference type="Gene3D" id="3.90.1200.10">
    <property type="match status" value="1"/>
</dbReference>
<dbReference type="Pfam" id="PF01636">
    <property type="entry name" value="APH"/>
    <property type="match status" value="1"/>
</dbReference>
<evidence type="ECO:0000259" key="1">
    <source>
        <dbReference type="Pfam" id="PF01636"/>
    </source>
</evidence>
<gene>
    <name evidence="2" type="ORF">LX81_00684</name>
</gene>
<dbReference type="AlphaFoldDB" id="A0A2W7NGI6"/>
<protein>
    <recommendedName>
        <fullName evidence="1">Aminoglycoside phosphotransferase domain-containing protein</fullName>
    </recommendedName>
</protein>
<feature type="domain" description="Aminoglycoside phosphotransferase" evidence="1">
    <location>
        <begin position="24"/>
        <end position="251"/>
    </location>
</feature>
<dbReference type="InterPro" id="IPR011009">
    <property type="entry name" value="Kinase-like_dom_sf"/>
</dbReference>
<dbReference type="OrthoDB" id="9809275at2"/>
<dbReference type="Gene3D" id="3.30.200.20">
    <property type="entry name" value="Phosphorylase Kinase, domain 1"/>
    <property type="match status" value="1"/>
</dbReference>
<dbReference type="InterPro" id="IPR002575">
    <property type="entry name" value="Aminoglycoside_PTrfase"/>
</dbReference>